<evidence type="ECO:0000256" key="1">
    <source>
        <dbReference type="SAM" id="Phobius"/>
    </source>
</evidence>
<proteinExistence type="predicted"/>
<name>A0ABV0GN23_PAENI</name>
<comment type="caution">
    <text evidence="3">The sequence shown here is derived from an EMBL/GenBank/DDBJ whole genome shotgun (WGS) entry which is preliminary data.</text>
</comment>
<feature type="signal peptide" evidence="2">
    <location>
        <begin position="1"/>
        <end position="20"/>
    </location>
</feature>
<feature type="transmembrane region" description="Helical" evidence="1">
    <location>
        <begin position="285"/>
        <end position="309"/>
    </location>
</feature>
<keyword evidence="2" id="KW-0732">Signal</keyword>
<organism evidence="3 4">
    <name type="scientific">Paenarthrobacter nicotinovorans</name>
    <name type="common">Arthrobacter nicotinovorans</name>
    <dbReference type="NCBI Taxonomy" id="29320"/>
    <lineage>
        <taxon>Bacteria</taxon>
        <taxon>Bacillati</taxon>
        <taxon>Actinomycetota</taxon>
        <taxon>Actinomycetes</taxon>
        <taxon>Micrococcales</taxon>
        <taxon>Micrococcaceae</taxon>
        <taxon>Paenarthrobacter</taxon>
    </lineage>
</organism>
<evidence type="ECO:0000256" key="2">
    <source>
        <dbReference type="SAM" id="SignalP"/>
    </source>
</evidence>
<dbReference type="Proteomes" id="UP001448614">
    <property type="component" value="Unassembled WGS sequence"/>
</dbReference>
<protein>
    <recommendedName>
        <fullName evidence="5">DUF916 domain-containing protein</fullName>
    </recommendedName>
</protein>
<evidence type="ECO:0000313" key="4">
    <source>
        <dbReference type="Proteomes" id="UP001448614"/>
    </source>
</evidence>
<keyword evidence="4" id="KW-1185">Reference proteome</keyword>
<sequence length="337" mass="35667">MYLVASVIFVSAAFAPAGFATTGDPTASPVTWAVTPADATGPDGRSWVELELDSGVSVDEYLAVRNLSDRDVTFSLTAADGYFTPAGRFNMLPGDKQSVAAGTWISMDKTVTVAAGSTAVVPFTVTVPDNATPGDHAAGIAASIYSQGGSDGTQLGVESRVGFRVMTRVKGEVKPALSMKATASYDTSWNPLEPGSADLTVDLENTGNVRLSVDPSTMVNDARWPAAGTDEARTLELLPGDRRSVSIHVPQVWPLGMMTLPVTVSQGVIAPDGATQTLDPVWENVALWAIPWPQLAVLVALLLLFAGLFRGRKRRKKELVRLVEEAREAGRREAGTP</sequence>
<keyword evidence="1" id="KW-0472">Membrane</keyword>
<dbReference type="EMBL" id="JBBMFV010000004">
    <property type="protein sequence ID" value="MEO3939926.1"/>
    <property type="molecule type" value="Genomic_DNA"/>
</dbReference>
<accession>A0ABV0GN23</accession>
<keyword evidence="1" id="KW-0812">Transmembrane</keyword>
<evidence type="ECO:0008006" key="5">
    <source>
        <dbReference type="Google" id="ProtNLM"/>
    </source>
</evidence>
<reference evidence="3 4" key="1">
    <citation type="journal article" date="2024" name="Appl. Microbiol. Biotechnol.">
        <title>Biosynthetic gene clusters with biotechnological applications in novel Antarctic isolates from Actinomycetota.</title>
        <authorList>
            <person name="Bruna P."/>
            <person name="Nunez-Montero K."/>
            <person name="Contreras M.J."/>
            <person name="Leal K."/>
            <person name="Garcia M."/>
            <person name="Abanto M."/>
            <person name="Barrientos L."/>
        </authorList>
    </citation>
    <scope>NUCLEOTIDE SEQUENCE [LARGE SCALE GENOMIC DNA]</scope>
    <source>
        <strain evidence="3 4">Se16.17</strain>
    </source>
</reference>
<evidence type="ECO:0000313" key="3">
    <source>
        <dbReference type="EMBL" id="MEO3939926.1"/>
    </source>
</evidence>
<gene>
    <name evidence="3" type="ORF">V3C41_02440</name>
</gene>
<feature type="chain" id="PRO_5045256020" description="DUF916 domain-containing protein" evidence="2">
    <location>
        <begin position="21"/>
        <end position="337"/>
    </location>
</feature>
<keyword evidence="1" id="KW-1133">Transmembrane helix</keyword>